<dbReference type="Proteomes" id="UP000322981">
    <property type="component" value="Unassembled WGS sequence"/>
</dbReference>
<keyword evidence="2" id="KW-0479">Metal-binding</keyword>
<keyword evidence="9" id="KW-1185">Reference proteome</keyword>
<dbReference type="EMBL" id="VWXX01000010">
    <property type="protein sequence ID" value="KAA6185421.1"/>
    <property type="molecule type" value="Genomic_DNA"/>
</dbReference>
<dbReference type="PROSITE" id="PS51471">
    <property type="entry name" value="FE2OG_OXY"/>
    <property type="match status" value="1"/>
</dbReference>
<dbReference type="Pfam" id="PF13640">
    <property type="entry name" value="2OG-FeII_Oxy_3"/>
    <property type="match status" value="1"/>
</dbReference>
<name>A0A5M8FQE2_9GAMM</name>
<gene>
    <name evidence="8" type="ORF">F2Q65_09035</name>
</gene>
<keyword evidence="3" id="KW-0847">Vitamin C</keyword>
<dbReference type="GO" id="GO:0031418">
    <property type="term" value="F:L-ascorbic acid binding"/>
    <property type="evidence" value="ECO:0007669"/>
    <property type="project" value="UniProtKB-KW"/>
</dbReference>
<proteinExistence type="predicted"/>
<evidence type="ECO:0000259" key="7">
    <source>
        <dbReference type="PROSITE" id="PS51471"/>
    </source>
</evidence>
<dbReference type="Gene3D" id="2.60.120.620">
    <property type="entry name" value="q2cbj1_9rhob like domain"/>
    <property type="match status" value="1"/>
</dbReference>
<dbReference type="GO" id="GO:0031543">
    <property type="term" value="F:peptidyl-proline dioxygenase activity"/>
    <property type="evidence" value="ECO:0007669"/>
    <property type="project" value="TreeGrafter"/>
</dbReference>
<evidence type="ECO:0000256" key="5">
    <source>
        <dbReference type="ARBA" id="ARBA00023002"/>
    </source>
</evidence>
<accession>A0A5M8FQE2</accession>
<evidence type="ECO:0000256" key="6">
    <source>
        <dbReference type="ARBA" id="ARBA00023004"/>
    </source>
</evidence>
<comment type="cofactor">
    <cofactor evidence="1">
        <name>L-ascorbate</name>
        <dbReference type="ChEBI" id="CHEBI:38290"/>
    </cofactor>
</comment>
<evidence type="ECO:0000256" key="4">
    <source>
        <dbReference type="ARBA" id="ARBA00022964"/>
    </source>
</evidence>
<dbReference type="OrthoDB" id="9783171at2"/>
<reference evidence="8 9" key="1">
    <citation type="submission" date="2019-09" db="EMBL/GenBank/DDBJ databases">
        <title>Whole-genome sequence of the purple sulfur bacterium Thiohalocapsa marina DSM 19078.</title>
        <authorList>
            <person name="Kyndt J.A."/>
            <person name="Meyer T.E."/>
        </authorList>
    </citation>
    <scope>NUCLEOTIDE SEQUENCE [LARGE SCALE GENOMIC DNA]</scope>
    <source>
        <strain evidence="8 9">DSM 19078</strain>
    </source>
</reference>
<protein>
    <submittedName>
        <fullName evidence="8">2OG-Fe(II) oxygenase</fullName>
    </submittedName>
</protein>
<dbReference type="GO" id="GO:0008198">
    <property type="term" value="F:ferrous iron binding"/>
    <property type="evidence" value="ECO:0007669"/>
    <property type="project" value="TreeGrafter"/>
</dbReference>
<dbReference type="PANTHER" id="PTHR12907">
    <property type="entry name" value="EGL NINE HOMOLOG-RELATED"/>
    <property type="match status" value="1"/>
</dbReference>
<evidence type="ECO:0000313" key="8">
    <source>
        <dbReference type="EMBL" id="KAA6185421.1"/>
    </source>
</evidence>
<keyword evidence="6" id="KW-0408">Iron</keyword>
<sequence length="182" mass="20604">MLDALFIRITQLPDAALSRAGIGREQAHQLNRFVRQDDTRWLEPGNAVDAGFLDWIEAIRLGLNQRLFLGLFDYEAHYARYQPGAFYKKHLDAFDTASRNRVLSTVLYLNPNWPASNGGELLLYASDGEALLERVLPGFGRLAIFLSERFPHEVLPTRATRFSIAGWFRVNTSLQGAIDPAR</sequence>
<evidence type="ECO:0000313" key="9">
    <source>
        <dbReference type="Proteomes" id="UP000322981"/>
    </source>
</evidence>
<feature type="domain" description="Fe2OG dioxygenase" evidence="7">
    <location>
        <begin position="67"/>
        <end position="170"/>
    </location>
</feature>
<comment type="caution">
    <text evidence="8">The sequence shown here is derived from an EMBL/GenBank/DDBJ whole genome shotgun (WGS) entry which is preliminary data.</text>
</comment>
<organism evidence="8 9">
    <name type="scientific">Thiohalocapsa marina</name>
    <dbReference type="NCBI Taxonomy" id="424902"/>
    <lineage>
        <taxon>Bacteria</taxon>
        <taxon>Pseudomonadati</taxon>
        <taxon>Pseudomonadota</taxon>
        <taxon>Gammaproteobacteria</taxon>
        <taxon>Chromatiales</taxon>
        <taxon>Chromatiaceae</taxon>
        <taxon>Thiohalocapsa</taxon>
    </lineage>
</organism>
<evidence type="ECO:0000256" key="3">
    <source>
        <dbReference type="ARBA" id="ARBA00022896"/>
    </source>
</evidence>
<dbReference type="GO" id="GO:0071456">
    <property type="term" value="P:cellular response to hypoxia"/>
    <property type="evidence" value="ECO:0007669"/>
    <property type="project" value="TreeGrafter"/>
</dbReference>
<evidence type="ECO:0000256" key="2">
    <source>
        <dbReference type="ARBA" id="ARBA00022723"/>
    </source>
</evidence>
<dbReference type="PANTHER" id="PTHR12907:SF26">
    <property type="entry name" value="HIF PROLYL HYDROXYLASE, ISOFORM C"/>
    <property type="match status" value="1"/>
</dbReference>
<dbReference type="AlphaFoldDB" id="A0A5M8FQE2"/>
<dbReference type="SMART" id="SM00702">
    <property type="entry name" value="P4Hc"/>
    <property type="match status" value="1"/>
</dbReference>
<dbReference type="InterPro" id="IPR051559">
    <property type="entry name" value="HIF_prolyl_hydroxylases"/>
</dbReference>
<keyword evidence="4" id="KW-0223">Dioxygenase</keyword>
<dbReference type="InterPro" id="IPR044862">
    <property type="entry name" value="Pro_4_hyd_alph_FE2OG_OXY"/>
</dbReference>
<dbReference type="InterPro" id="IPR006620">
    <property type="entry name" value="Pro_4_hyd_alph"/>
</dbReference>
<keyword evidence="5" id="KW-0560">Oxidoreductase</keyword>
<dbReference type="InterPro" id="IPR005123">
    <property type="entry name" value="Oxoglu/Fe-dep_dioxygenase_dom"/>
</dbReference>
<evidence type="ECO:0000256" key="1">
    <source>
        <dbReference type="ARBA" id="ARBA00001961"/>
    </source>
</evidence>